<keyword evidence="3" id="KW-0547">Nucleotide-binding</keyword>
<feature type="transmembrane region" description="Helical" evidence="7">
    <location>
        <begin position="25"/>
        <end position="44"/>
    </location>
</feature>
<dbReference type="InterPro" id="IPR011527">
    <property type="entry name" value="ABC1_TM_dom"/>
</dbReference>
<feature type="domain" description="ABC transmembrane type-1" evidence="9">
    <location>
        <begin position="34"/>
        <end position="314"/>
    </location>
</feature>
<dbReference type="Proteomes" id="UP001207626">
    <property type="component" value="Unassembled WGS sequence"/>
</dbReference>
<dbReference type="GO" id="GO:0005524">
    <property type="term" value="F:ATP binding"/>
    <property type="evidence" value="ECO:0007669"/>
    <property type="project" value="UniProtKB-KW"/>
</dbReference>
<dbReference type="InterPro" id="IPR003593">
    <property type="entry name" value="AAA+_ATPase"/>
</dbReference>
<dbReference type="InterPro" id="IPR027417">
    <property type="entry name" value="P-loop_NTPase"/>
</dbReference>
<feature type="transmembrane region" description="Helical" evidence="7">
    <location>
        <begin position="260"/>
        <end position="278"/>
    </location>
</feature>
<evidence type="ECO:0000256" key="1">
    <source>
        <dbReference type="ARBA" id="ARBA00004651"/>
    </source>
</evidence>
<evidence type="ECO:0000256" key="3">
    <source>
        <dbReference type="ARBA" id="ARBA00022741"/>
    </source>
</evidence>
<keyword evidence="5 7" id="KW-1133">Transmembrane helix</keyword>
<feature type="domain" description="ABC transporter" evidence="8">
    <location>
        <begin position="346"/>
        <end position="585"/>
    </location>
</feature>
<feature type="transmembrane region" description="Helical" evidence="7">
    <location>
        <begin position="64"/>
        <end position="84"/>
    </location>
</feature>
<evidence type="ECO:0000259" key="8">
    <source>
        <dbReference type="PROSITE" id="PS50893"/>
    </source>
</evidence>
<evidence type="ECO:0000256" key="6">
    <source>
        <dbReference type="ARBA" id="ARBA00023136"/>
    </source>
</evidence>
<keyword evidence="11" id="KW-1185">Reference proteome</keyword>
<dbReference type="InterPro" id="IPR039421">
    <property type="entry name" value="Type_1_exporter"/>
</dbReference>
<dbReference type="InterPro" id="IPR017871">
    <property type="entry name" value="ABC_transporter-like_CS"/>
</dbReference>
<dbReference type="PROSITE" id="PS50893">
    <property type="entry name" value="ABC_TRANSPORTER_2"/>
    <property type="match status" value="1"/>
</dbReference>
<dbReference type="PROSITE" id="PS50929">
    <property type="entry name" value="ABC_TM1F"/>
    <property type="match status" value="1"/>
</dbReference>
<dbReference type="SUPFAM" id="SSF90123">
    <property type="entry name" value="ABC transporter transmembrane region"/>
    <property type="match status" value="1"/>
</dbReference>
<comment type="caution">
    <text evidence="10">The sequence shown here is derived from an EMBL/GenBank/DDBJ whole genome shotgun (WGS) entry which is preliminary data.</text>
</comment>
<protein>
    <submittedName>
        <fullName evidence="10">ABC transporter ATP-binding protein/permease</fullName>
    </submittedName>
</protein>
<evidence type="ECO:0000313" key="11">
    <source>
        <dbReference type="Proteomes" id="UP001207626"/>
    </source>
</evidence>
<dbReference type="Gene3D" id="3.40.50.300">
    <property type="entry name" value="P-loop containing nucleotide triphosphate hydrolases"/>
    <property type="match status" value="1"/>
</dbReference>
<dbReference type="Gene3D" id="1.20.1560.10">
    <property type="entry name" value="ABC transporter type 1, transmembrane domain"/>
    <property type="match status" value="1"/>
</dbReference>
<evidence type="ECO:0000256" key="7">
    <source>
        <dbReference type="SAM" id="Phobius"/>
    </source>
</evidence>
<dbReference type="PANTHER" id="PTHR43394:SF1">
    <property type="entry name" value="ATP-BINDING CASSETTE SUB-FAMILY B MEMBER 10, MITOCHONDRIAL"/>
    <property type="match status" value="1"/>
</dbReference>
<evidence type="ECO:0000256" key="5">
    <source>
        <dbReference type="ARBA" id="ARBA00022989"/>
    </source>
</evidence>
<evidence type="ECO:0000256" key="4">
    <source>
        <dbReference type="ARBA" id="ARBA00022840"/>
    </source>
</evidence>
<accession>A0ABT4DMZ7</accession>
<dbReference type="SMART" id="SM00382">
    <property type="entry name" value="AAA"/>
    <property type="match status" value="1"/>
</dbReference>
<evidence type="ECO:0000259" key="9">
    <source>
        <dbReference type="PROSITE" id="PS50929"/>
    </source>
</evidence>
<gene>
    <name evidence="10" type="ORF">M5X09_02815</name>
</gene>
<feature type="transmembrane region" description="Helical" evidence="7">
    <location>
        <begin position="145"/>
        <end position="163"/>
    </location>
</feature>
<dbReference type="Pfam" id="PF00005">
    <property type="entry name" value="ABC_tran"/>
    <property type="match status" value="1"/>
</dbReference>
<comment type="subcellular location">
    <subcellularLocation>
        <location evidence="1">Cell membrane</location>
        <topology evidence="1">Multi-pass membrane protein</topology>
    </subcellularLocation>
</comment>
<dbReference type="EMBL" id="JAMDLW010000002">
    <property type="protein sequence ID" value="MCY9518606.1"/>
    <property type="molecule type" value="Genomic_DNA"/>
</dbReference>
<sequence>MYSVRNILTGAIFVTKYIWKFNKPYFYYSIAIHVILGVLPLLSVWTMQELVNEIILITQSQKGISHALTILSLQMLIIISAYILQLLSQMNDQKLENVLGLALKKQIFSKIINLPYSTFEDPSFYDQNQRIINSHLQLVSMVKTILTLVTSVITVVSLVGYIANVHWGLLVIVFLFSIPILLINIHFGNKRYILARFLTPYQRREMYISDLLSQRDSLKEIRLFGLGPHLIEQWSAFYRLSAQEKYNLLKRQGKWELKGSFLLTITYIVSGIFIIILISKNRIEVGAFVAALQSIQSIQSGLNEITSSISNVYEISLYIDDLRNFQQKEEIIKSPAQIKCGEINQIKVQNLTFTYPNQKHPSLKNVNLCIERGKNIVIVGENGSGKTSLIKCILGLYETGGGMICINQNPINSIDIESYQQRISALFQDFIAYEFSAQDNIGFGNIENSNLSEIMNAAEKTKIHDYILKLPQQYKSMLGRFFDGGNELSGGQWQRIALSRALFKNSDVIILDEPTSALDPRSELDIINHLFQMNDDKAVLIITHRLGVASQADHILVMKDGRIVEEGTHEQLLRHEGEYRRLYYAQARFYQESEVVI</sequence>
<dbReference type="PANTHER" id="PTHR43394">
    <property type="entry name" value="ATP-DEPENDENT PERMEASE MDL1, MITOCHONDRIAL"/>
    <property type="match status" value="1"/>
</dbReference>
<keyword evidence="2 7" id="KW-0812">Transmembrane</keyword>
<proteinExistence type="predicted"/>
<keyword evidence="4 10" id="KW-0067">ATP-binding</keyword>
<evidence type="ECO:0000256" key="2">
    <source>
        <dbReference type="ARBA" id="ARBA00022692"/>
    </source>
</evidence>
<dbReference type="PROSITE" id="PS00211">
    <property type="entry name" value="ABC_TRANSPORTER_1"/>
    <property type="match status" value="1"/>
</dbReference>
<organism evidence="10 11">
    <name type="scientific">Paenibacillus apiarius</name>
    <dbReference type="NCBI Taxonomy" id="46240"/>
    <lineage>
        <taxon>Bacteria</taxon>
        <taxon>Bacillati</taxon>
        <taxon>Bacillota</taxon>
        <taxon>Bacilli</taxon>
        <taxon>Bacillales</taxon>
        <taxon>Paenibacillaceae</taxon>
        <taxon>Paenibacillus</taxon>
    </lineage>
</organism>
<dbReference type="SUPFAM" id="SSF52540">
    <property type="entry name" value="P-loop containing nucleoside triphosphate hydrolases"/>
    <property type="match status" value="1"/>
</dbReference>
<dbReference type="InterPro" id="IPR003439">
    <property type="entry name" value="ABC_transporter-like_ATP-bd"/>
</dbReference>
<reference evidence="10 11" key="1">
    <citation type="submission" date="2022-05" db="EMBL/GenBank/DDBJ databases">
        <title>Genome Sequencing of Bee-Associated Microbes.</title>
        <authorList>
            <person name="Dunlap C."/>
        </authorList>
    </citation>
    <scope>NUCLEOTIDE SEQUENCE [LARGE SCALE GENOMIC DNA]</scope>
    <source>
        <strain evidence="10 11">NRRL NRS-1438</strain>
    </source>
</reference>
<keyword evidence="6 7" id="KW-0472">Membrane</keyword>
<dbReference type="RefSeq" id="WP_176392815.1">
    <property type="nucleotide sequence ID" value="NZ_JAMDLV010000020.1"/>
</dbReference>
<name>A0ABT4DMZ7_9BACL</name>
<feature type="transmembrane region" description="Helical" evidence="7">
    <location>
        <begin position="169"/>
        <end position="187"/>
    </location>
</feature>
<dbReference type="InterPro" id="IPR036640">
    <property type="entry name" value="ABC1_TM_sf"/>
</dbReference>
<evidence type="ECO:0000313" key="10">
    <source>
        <dbReference type="EMBL" id="MCY9518606.1"/>
    </source>
</evidence>